<evidence type="ECO:0000313" key="1">
    <source>
        <dbReference type="EMBL" id="CAF3707673.1"/>
    </source>
</evidence>
<evidence type="ECO:0000313" key="3">
    <source>
        <dbReference type="Proteomes" id="UP000663869"/>
    </source>
</evidence>
<organism evidence="1 3">
    <name type="scientific">Rotaria socialis</name>
    <dbReference type="NCBI Taxonomy" id="392032"/>
    <lineage>
        <taxon>Eukaryota</taxon>
        <taxon>Metazoa</taxon>
        <taxon>Spiralia</taxon>
        <taxon>Gnathifera</taxon>
        <taxon>Rotifera</taxon>
        <taxon>Eurotatoria</taxon>
        <taxon>Bdelloidea</taxon>
        <taxon>Philodinida</taxon>
        <taxon>Philodinidae</taxon>
        <taxon>Rotaria</taxon>
    </lineage>
</organism>
<proteinExistence type="predicted"/>
<sequence>MSDSSLRSDPKIFDQNINVSMRYAIPSRISYGNKSIIRLHKKVKLDSLAPIVKKFVVDSTNQRSYNLFKTIFFERQRFASDHTNMFRRTHDGCLMYKKNNLPAIGFLETIISFTNDDEPVLVIRPVNLISTADSMLINDRIYKCSNVLYGTHHGTIVEATNLNCIIQKLAFRPGTDVKFPSAHNSMFIFQYPNRSGST</sequence>
<dbReference type="AlphaFoldDB" id="A0A818V5D9"/>
<protein>
    <submittedName>
        <fullName evidence="1">Uncharacterized protein</fullName>
    </submittedName>
</protein>
<reference evidence="1" key="1">
    <citation type="submission" date="2021-02" db="EMBL/GenBank/DDBJ databases">
        <authorList>
            <person name="Nowell W R."/>
        </authorList>
    </citation>
    <scope>NUCLEOTIDE SEQUENCE</scope>
</reference>
<gene>
    <name evidence="1" type="ORF">FME351_LOCUS28173</name>
    <name evidence="2" type="ORF">TSG867_LOCUS30735</name>
</gene>
<accession>A0A818V5D9</accession>
<dbReference type="EMBL" id="CAJNYU010003858">
    <property type="protein sequence ID" value="CAF3707673.1"/>
    <property type="molecule type" value="Genomic_DNA"/>
</dbReference>
<dbReference type="Proteomes" id="UP000663862">
    <property type="component" value="Unassembled WGS sequence"/>
</dbReference>
<dbReference type="Proteomes" id="UP000663869">
    <property type="component" value="Unassembled WGS sequence"/>
</dbReference>
<evidence type="ECO:0000313" key="2">
    <source>
        <dbReference type="EMBL" id="CAF4650351.1"/>
    </source>
</evidence>
<name>A0A818V5D9_9BILA</name>
<dbReference type="EMBL" id="CAJOBQ010005128">
    <property type="protein sequence ID" value="CAF4650351.1"/>
    <property type="molecule type" value="Genomic_DNA"/>
</dbReference>
<comment type="caution">
    <text evidence="1">The sequence shown here is derived from an EMBL/GenBank/DDBJ whole genome shotgun (WGS) entry which is preliminary data.</text>
</comment>